<dbReference type="PROSITE" id="PS51257">
    <property type="entry name" value="PROKAR_LIPOPROTEIN"/>
    <property type="match status" value="1"/>
</dbReference>
<evidence type="ECO:0000313" key="2">
    <source>
        <dbReference type="Proteomes" id="UP000054485"/>
    </source>
</evidence>
<dbReference type="Proteomes" id="UP000054485">
    <property type="component" value="Unassembled WGS sequence"/>
</dbReference>
<evidence type="ECO:0000313" key="1">
    <source>
        <dbReference type="EMBL" id="KIK35647.1"/>
    </source>
</evidence>
<reference evidence="2" key="2">
    <citation type="submission" date="2015-01" db="EMBL/GenBank/DDBJ databases">
        <title>Evolutionary Origins and Diversification of the Mycorrhizal Mutualists.</title>
        <authorList>
            <consortium name="DOE Joint Genome Institute"/>
            <consortium name="Mycorrhizal Genomics Consortium"/>
            <person name="Kohler A."/>
            <person name="Kuo A."/>
            <person name="Nagy L.G."/>
            <person name="Floudas D."/>
            <person name="Copeland A."/>
            <person name="Barry K.W."/>
            <person name="Cichocki N."/>
            <person name="Veneault-Fourrey C."/>
            <person name="LaButti K."/>
            <person name="Lindquist E.A."/>
            <person name="Lipzen A."/>
            <person name="Lundell T."/>
            <person name="Morin E."/>
            <person name="Murat C."/>
            <person name="Riley R."/>
            <person name="Ohm R."/>
            <person name="Sun H."/>
            <person name="Tunlid A."/>
            <person name="Henrissat B."/>
            <person name="Grigoriev I.V."/>
            <person name="Hibbett D.S."/>
            <person name="Martin F."/>
        </authorList>
    </citation>
    <scope>NUCLEOTIDE SEQUENCE [LARGE SCALE GENOMIC DNA]</scope>
    <source>
        <strain evidence="2">UH-Slu-Lm8-n1</strain>
    </source>
</reference>
<name>A0A0D0AN34_9AGAM</name>
<accession>A0A0D0AN34</accession>
<dbReference type="InParanoid" id="A0A0D0AN34"/>
<dbReference type="HOGENOM" id="CLU_2741748_0_0_1"/>
<proteinExistence type="predicted"/>
<gene>
    <name evidence="1" type="ORF">CY34DRAFT_811992</name>
</gene>
<sequence length="71" mass="7953">MYQTKAVANIIQERRLLEGIDHPFVGSNCLAMSSCSWTLSSRSLTTARDVLEGPATNHLWHVLNHKDSGWT</sequence>
<reference evidence="1 2" key="1">
    <citation type="submission" date="2014-04" db="EMBL/GenBank/DDBJ databases">
        <authorList>
            <consortium name="DOE Joint Genome Institute"/>
            <person name="Kuo A."/>
            <person name="Ruytinx J."/>
            <person name="Rineau F."/>
            <person name="Colpaert J."/>
            <person name="Kohler A."/>
            <person name="Nagy L.G."/>
            <person name="Floudas D."/>
            <person name="Copeland A."/>
            <person name="Barry K.W."/>
            <person name="Cichocki N."/>
            <person name="Veneault-Fourrey C."/>
            <person name="LaButti K."/>
            <person name="Lindquist E.A."/>
            <person name="Lipzen A."/>
            <person name="Lundell T."/>
            <person name="Morin E."/>
            <person name="Murat C."/>
            <person name="Sun H."/>
            <person name="Tunlid A."/>
            <person name="Henrissat B."/>
            <person name="Grigoriev I.V."/>
            <person name="Hibbett D.S."/>
            <person name="Martin F."/>
            <person name="Nordberg H.P."/>
            <person name="Cantor M.N."/>
            <person name="Hua S.X."/>
        </authorList>
    </citation>
    <scope>NUCLEOTIDE SEQUENCE [LARGE SCALE GENOMIC DNA]</scope>
    <source>
        <strain evidence="1 2">UH-Slu-Lm8-n1</strain>
    </source>
</reference>
<keyword evidence="2" id="KW-1185">Reference proteome</keyword>
<organism evidence="1 2">
    <name type="scientific">Suillus luteus UH-Slu-Lm8-n1</name>
    <dbReference type="NCBI Taxonomy" id="930992"/>
    <lineage>
        <taxon>Eukaryota</taxon>
        <taxon>Fungi</taxon>
        <taxon>Dikarya</taxon>
        <taxon>Basidiomycota</taxon>
        <taxon>Agaricomycotina</taxon>
        <taxon>Agaricomycetes</taxon>
        <taxon>Agaricomycetidae</taxon>
        <taxon>Boletales</taxon>
        <taxon>Suillineae</taxon>
        <taxon>Suillaceae</taxon>
        <taxon>Suillus</taxon>
    </lineage>
</organism>
<protein>
    <submittedName>
        <fullName evidence="1">Uncharacterized protein</fullName>
    </submittedName>
</protein>
<dbReference type="EMBL" id="KN835602">
    <property type="protein sequence ID" value="KIK35647.1"/>
    <property type="molecule type" value="Genomic_DNA"/>
</dbReference>
<dbReference type="AlphaFoldDB" id="A0A0D0AN34"/>